<dbReference type="PRINTS" id="PR00344">
    <property type="entry name" value="BCTRLSENSOR"/>
</dbReference>
<evidence type="ECO:0000256" key="5">
    <source>
        <dbReference type="ARBA" id="ARBA00022519"/>
    </source>
</evidence>
<dbReference type="EC" id="2.7.13.3" evidence="3"/>
<dbReference type="EMBL" id="CP013234">
    <property type="protein sequence ID" value="AMP07577.1"/>
    <property type="molecule type" value="Genomic_DNA"/>
</dbReference>
<evidence type="ECO:0000256" key="12">
    <source>
        <dbReference type="ARBA" id="ARBA00022989"/>
    </source>
</evidence>
<evidence type="ECO:0000256" key="15">
    <source>
        <dbReference type="SAM" id="Phobius"/>
    </source>
</evidence>
<evidence type="ECO:0000259" key="17">
    <source>
        <dbReference type="PROSITE" id="PS50885"/>
    </source>
</evidence>
<protein>
    <recommendedName>
        <fullName evidence="3">histidine kinase</fullName>
        <ecNumber evidence="3">2.7.13.3</ecNumber>
    </recommendedName>
</protein>
<keyword evidence="12 15" id="KW-1133">Transmembrane helix</keyword>
<proteinExistence type="predicted"/>
<dbReference type="AlphaFoldDB" id="A0A127QC13"/>
<evidence type="ECO:0000256" key="9">
    <source>
        <dbReference type="ARBA" id="ARBA00022741"/>
    </source>
</evidence>
<evidence type="ECO:0000256" key="13">
    <source>
        <dbReference type="ARBA" id="ARBA00023012"/>
    </source>
</evidence>
<dbReference type="Gene3D" id="3.30.565.10">
    <property type="entry name" value="Histidine kinase-like ATPase, C-terminal domain"/>
    <property type="match status" value="1"/>
</dbReference>
<keyword evidence="7" id="KW-0808">Transferase</keyword>
<keyword evidence="4" id="KW-1003">Cell membrane</keyword>
<dbReference type="Pfam" id="PF02518">
    <property type="entry name" value="HATPase_c"/>
    <property type="match status" value="1"/>
</dbReference>
<keyword evidence="6" id="KW-0597">Phosphoprotein</keyword>
<dbReference type="InterPro" id="IPR003661">
    <property type="entry name" value="HisK_dim/P_dom"/>
</dbReference>
<dbReference type="Pfam" id="PF00672">
    <property type="entry name" value="HAMP"/>
    <property type="match status" value="1"/>
</dbReference>
<accession>A0A127QC13</accession>
<evidence type="ECO:0000256" key="4">
    <source>
        <dbReference type="ARBA" id="ARBA00022475"/>
    </source>
</evidence>
<dbReference type="GO" id="GO:0005524">
    <property type="term" value="F:ATP binding"/>
    <property type="evidence" value="ECO:0007669"/>
    <property type="project" value="UniProtKB-KW"/>
</dbReference>
<keyword evidence="10" id="KW-0418">Kinase</keyword>
<dbReference type="InterPro" id="IPR004358">
    <property type="entry name" value="Sig_transdc_His_kin-like_C"/>
</dbReference>
<feature type="domain" description="Histidine kinase" evidence="16">
    <location>
        <begin position="226"/>
        <end position="427"/>
    </location>
</feature>
<evidence type="ECO:0000256" key="3">
    <source>
        <dbReference type="ARBA" id="ARBA00012438"/>
    </source>
</evidence>
<gene>
    <name evidence="18" type="ORF">CPter91_5291</name>
</gene>
<evidence type="ECO:0000256" key="6">
    <source>
        <dbReference type="ARBA" id="ARBA00022553"/>
    </source>
</evidence>
<dbReference type="SMART" id="SM00304">
    <property type="entry name" value="HAMP"/>
    <property type="match status" value="1"/>
</dbReference>
<dbReference type="PANTHER" id="PTHR44936">
    <property type="entry name" value="SENSOR PROTEIN CREC"/>
    <property type="match status" value="1"/>
</dbReference>
<dbReference type="InterPro" id="IPR003660">
    <property type="entry name" value="HAMP_dom"/>
</dbReference>
<dbReference type="InterPro" id="IPR036097">
    <property type="entry name" value="HisK_dim/P_sf"/>
</dbReference>
<evidence type="ECO:0000256" key="10">
    <source>
        <dbReference type="ARBA" id="ARBA00022777"/>
    </source>
</evidence>
<evidence type="ECO:0000256" key="7">
    <source>
        <dbReference type="ARBA" id="ARBA00022679"/>
    </source>
</evidence>
<evidence type="ECO:0000256" key="14">
    <source>
        <dbReference type="ARBA" id="ARBA00023136"/>
    </source>
</evidence>
<comment type="catalytic activity">
    <reaction evidence="1">
        <text>ATP + protein L-histidine = ADP + protein N-phospho-L-histidine.</text>
        <dbReference type="EC" id="2.7.13.3"/>
    </reaction>
</comment>
<evidence type="ECO:0000256" key="8">
    <source>
        <dbReference type="ARBA" id="ARBA00022692"/>
    </source>
</evidence>
<dbReference type="SMART" id="SM00387">
    <property type="entry name" value="HATPase_c"/>
    <property type="match status" value="1"/>
</dbReference>
<dbReference type="SUPFAM" id="SSF55874">
    <property type="entry name" value="ATPase domain of HSP90 chaperone/DNA topoisomerase II/histidine kinase"/>
    <property type="match status" value="1"/>
</dbReference>
<evidence type="ECO:0000256" key="11">
    <source>
        <dbReference type="ARBA" id="ARBA00022840"/>
    </source>
</evidence>
<evidence type="ECO:0000313" key="18">
    <source>
        <dbReference type="EMBL" id="AMP07577.1"/>
    </source>
</evidence>
<dbReference type="SUPFAM" id="SSF47384">
    <property type="entry name" value="Homodimeric domain of signal transducing histidine kinase"/>
    <property type="match status" value="1"/>
</dbReference>
<keyword evidence="9" id="KW-0547">Nucleotide-binding</keyword>
<dbReference type="SMART" id="SM00388">
    <property type="entry name" value="HisKA"/>
    <property type="match status" value="1"/>
</dbReference>
<comment type="subcellular location">
    <subcellularLocation>
        <location evidence="2">Cell inner membrane</location>
        <topology evidence="2">Multi-pass membrane protein</topology>
    </subcellularLocation>
</comment>
<dbReference type="PROSITE" id="PS50885">
    <property type="entry name" value="HAMP"/>
    <property type="match status" value="1"/>
</dbReference>
<name>A0A127QC13_9BURK</name>
<dbReference type="PATRIC" id="fig|279113.9.peg.5246"/>
<evidence type="ECO:0000256" key="1">
    <source>
        <dbReference type="ARBA" id="ARBA00000085"/>
    </source>
</evidence>
<dbReference type="GO" id="GO:0005886">
    <property type="term" value="C:plasma membrane"/>
    <property type="evidence" value="ECO:0007669"/>
    <property type="project" value="UniProtKB-SubCell"/>
</dbReference>
<dbReference type="GO" id="GO:0000155">
    <property type="term" value="F:phosphorelay sensor kinase activity"/>
    <property type="evidence" value="ECO:0007669"/>
    <property type="project" value="InterPro"/>
</dbReference>
<evidence type="ECO:0000313" key="19">
    <source>
        <dbReference type="Proteomes" id="UP000074561"/>
    </source>
</evidence>
<reference evidence="18 19" key="1">
    <citation type="submission" date="2015-11" db="EMBL/GenBank/DDBJ databases">
        <title>Exploring the genomic traits of fungus-feeding bacterial genus Collimonas.</title>
        <authorList>
            <person name="Song C."/>
            <person name="Schmidt R."/>
            <person name="de Jager V."/>
            <person name="Krzyzanowska D."/>
            <person name="Jongedijk E."/>
            <person name="Cankar K."/>
            <person name="Beekwilder J."/>
            <person name="van Veen A."/>
            <person name="de Boer W."/>
            <person name="van Veen J.A."/>
            <person name="Garbeva P."/>
        </authorList>
    </citation>
    <scope>NUCLEOTIDE SEQUENCE [LARGE SCALE GENOMIC DNA]</scope>
    <source>
        <strain evidence="18 19">Ter91</strain>
    </source>
</reference>
<dbReference type="InterPro" id="IPR005467">
    <property type="entry name" value="His_kinase_dom"/>
</dbReference>
<dbReference type="Gene3D" id="1.10.287.130">
    <property type="match status" value="1"/>
</dbReference>
<keyword evidence="13" id="KW-0902">Two-component regulatory system</keyword>
<dbReference type="KEGG" id="cpra:CPter91_5291"/>
<keyword evidence="5" id="KW-0997">Cell inner membrane</keyword>
<organism evidence="18 19">
    <name type="scientific">Collimonas pratensis</name>
    <dbReference type="NCBI Taxonomy" id="279113"/>
    <lineage>
        <taxon>Bacteria</taxon>
        <taxon>Pseudomonadati</taxon>
        <taxon>Pseudomonadota</taxon>
        <taxon>Betaproteobacteria</taxon>
        <taxon>Burkholderiales</taxon>
        <taxon>Oxalobacteraceae</taxon>
        <taxon>Collimonas</taxon>
    </lineage>
</organism>
<evidence type="ECO:0000256" key="2">
    <source>
        <dbReference type="ARBA" id="ARBA00004429"/>
    </source>
</evidence>
<keyword evidence="11" id="KW-0067">ATP-binding</keyword>
<feature type="domain" description="HAMP" evidence="17">
    <location>
        <begin position="166"/>
        <end position="218"/>
    </location>
</feature>
<keyword evidence="14 15" id="KW-0472">Membrane</keyword>
<dbReference type="STRING" id="279113.CPter91_5291"/>
<dbReference type="InterPro" id="IPR050980">
    <property type="entry name" value="2C_sensor_his_kinase"/>
</dbReference>
<dbReference type="PANTHER" id="PTHR44936:SF5">
    <property type="entry name" value="SENSOR HISTIDINE KINASE ENVZ"/>
    <property type="match status" value="1"/>
</dbReference>
<sequence>MFGRLTLILCFGLIAAHGLSFGLILYERAQSGKTMMLYSLGKDVASSVAILERVPAAERATWLGKLERRNYHYVLGPVAEGAPVRLPLATEVIASIGAALDTSYTVTTTAVPAAGRKQLDIHLRLADGTPLTIVLSPSAMPVSPWVPLIISVQLGMLTLFMWLAVRLATRPLAQLARAADLMTPDMKINPLPEDGPLEVARAAAAFNAMQRRIADFLNERMQILAAVSHDLQTPITRMRLRADLMDNSLQRDKMLGDLLAMQALVEEGIAYARNAQGITEAPCRTDLDALLGSLVYDYIDAGHALRLSGQVNRPLMTRPHALRRIITNLVDNALKFGEDVEIQVAAAPLGQISIAVLDRGPGIRQSELHAVLQPFYRIENSRNRETGGAGLGLAIAQQLAVALGGVLKLSNRDGGGLQAQFSLPLAD</sequence>
<dbReference type="CDD" id="cd00082">
    <property type="entry name" value="HisKA"/>
    <property type="match status" value="1"/>
</dbReference>
<dbReference type="PROSITE" id="PS50109">
    <property type="entry name" value="HIS_KIN"/>
    <property type="match status" value="1"/>
</dbReference>
<evidence type="ECO:0000259" key="16">
    <source>
        <dbReference type="PROSITE" id="PS50109"/>
    </source>
</evidence>
<dbReference type="Proteomes" id="UP000074561">
    <property type="component" value="Chromosome"/>
</dbReference>
<feature type="transmembrane region" description="Helical" evidence="15">
    <location>
        <begin position="145"/>
        <end position="165"/>
    </location>
</feature>
<keyword evidence="8 15" id="KW-0812">Transmembrane</keyword>
<dbReference type="InterPro" id="IPR003594">
    <property type="entry name" value="HATPase_dom"/>
</dbReference>
<dbReference type="InterPro" id="IPR036890">
    <property type="entry name" value="HATPase_C_sf"/>
</dbReference>